<dbReference type="AlphaFoldDB" id="A0A9X0CU27"/>
<dbReference type="SUPFAM" id="SSF47473">
    <property type="entry name" value="EF-hand"/>
    <property type="match status" value="1"/>
</dbReference>
<dbReference type="InterPro" id="IPR001300">
    <property type="entry name" value="Peptidase_C2_calpain_cat"/>
</dbReference>
<dbReference type="Pfam" id="PF13405">
    <property type="entry name" value="EF-hand_6"/>
    <property type="match status" value="1"/>
</dbReference>
<dbReference type="GO" id="GO:0005509">
    <property type="term" value="F:calcium ion binding"/>
    <property type="evidence" value="ECO:0007669"/>
    <property type="project" value="InterPro"/>
</dbReference>
<feature type="compositionally biased region" description="Basic and acidic residues" evidence="8">
    <location>
        <begin position="63"/>
        <end position="72"/>
    </location>
</feature>
<proteinExistence type="inferred from homology"/>
<dbReference type="PANTHER" id="PTHR10183:SF433">
    <property type="entry name" value="CALPAIN-A-RELATED"/>
    <property type="match status" value="1"/>
</dbReference>
<dbReference type="OrthoDB" id="424753at2759"/>
<dbReference type="GO" id="GO:0005737">
    <property type="term" value="C:cytoplasm"/>
    <property type="evidence" value="ECO:0007669"/>
    <property type="project" value="TreeGrafter"/>
</dbReference>
<dbReference type="InterPro" id="IPR002048">
    <property type="entry name" value="EF_hand_dom"/>
</dbReference>
<evidence type="ECO:0000256" key="4">
    <source>
        <dbReference type="ARBA" id="ARBA00022807"/>
    </source>
</evidence>
<dbReference type="InterPro" id="IPR022683">
    <property type="entry name" value="Calpain_III"/>
</dbReference>
<comment type="caution">
    <text evidence="12">The sequence shown here is derived from an EMBL/GenBank/DDBJ whole genome shotgun (WGS) entry which is preliminary data.</text>
</comment>
<keyword evidence="5" id="KW-0106">Calcium</keyword>
<protein>
    <submittedName>
        <fullName evidence="12">Uncharacterized protein</fullName>
    </submittedName>
</protein>
<dbReference type="GO" id="GO:0004198">
    <property type="term" value="F:calcium-dependent cysteine-type endopeptidase activity"/>
    <property type="evidence" value="ECO:0007669"/>
    <property type="project" value="InterPro"/>
</dbReference>
<keyword evidence="9" id="KW-1133">Transmembrane helix</keyword>
<keyword evidence="4 7" id="KW-0788">Thiol protease</keyword>
<comment type="similarity">
    <text evidence="1">Belongs to the peptidase C2 family.</text>
</comment>
<organism evidence="12 13">
    <name type="scientific">Desmophyllum pertusum</name>
    <dbReference type="NCBI Taxonomy" id="174260"/>
    <lineage>
        <taxon>Eukaryota</taxon>
        <taxon>Metazoa</taxon>
        <taxon>Cnidaria</taxon>
        <taxon>Anthozoa</taxon>
        <taxon>Hexacorallia</taxon>
        <taxon>Scleractinia</taxon>
        <taxon>Caryophylliina</taxon>
        <taxon>Caryophylliidae</taxon>
        <taxon>Desmophyllum</taxon>
    </lineage>
</organism>
<dbReference type="SMART" id="SM00230">
    <property type="entry name" value="CysPc"/>
    <property type="match status" value="1"/>
</dbReference>
<evidence type="ECO:0000313" key="13">
    <source>
        <dbReference type="Proteomes" id="UP001163046"/>
    </source>
</evidence>
<accession>A0A9X0CU27</accession>
<dbReference type="Gene3D" id="3.90.70.10">
    <property type="entry name" value="Cysteine proteinases"/>
    <property type="match status" value="1"/>
</dbReference>
<dbReference type="SUPFAM" id="SSF49758">
    <property type="entry name" value="Calpain large subunit, middle domain (domain III)"/>
    <property type="match status" value="1"/>
</dbReference>
<dbReference type="PROSITE" id="PS50222">
    <property type="entry name" value="EF_HAND_2"/>
    <property type="match status" value="1"/>
</dbReference>
<feature type="active site" evidence="6 7">
    <location>
        <position position="522"/>
    </location>
</feature>
<evidence type="ECO:0000256" key="7">
    <source>
        <dbReference type="PROSITE-ProRule" id="PRU00239"/>
    </source>
</evidence>
<dbReference type="Gene3D" id="1.20.5.320">
    <property type="entry name" value="6-Phosphogluconate Dehydrogenase, domain 3"/>
    <property type="match status" value="1"/>
</dbReference>
<dbReference type="InterPro" id="IPR018247">
    <property type="entry name" value="EF_Hand_1_Ca_BS"/>
</dbReference>
<dbReference type="InterPro" id="IPR022682">
    <property type="entry name" value="Calpain_domain_III"/>
</dbReference>
<keyword evidence="2 7" id="KW-0645">Protease</keyword>
<feature type="active site" evidence="6 7">
    <location>
        <position position="497"/>
    </location>
</feature>
<dbReference type="CDD" id="cd00044">
    <property type="entry name" value="CysPc"/>
    <property type="match status" value="1"/>
</dbReference>
<evidence type="ECO:0000259" key="11">
    <source>
        <dbReference type="PROSITE" id="PS50222"/>
    </source>
</evidence>
<evidence type="ECO:0000256" key="2">
    <source>
        <dbReference type="ARBA" id="ARBA00022670"/>
    </source>
</evidence>
<feature type="domain" description="EF-hand" evidence="11">
    <location>
        <begin position="803"/>
        <end position="838"/>
    </location>
</feature>
<feature type="compositionally biased region" description="Low complexity" evidence="8">
    <location>
        <begin position="228"/>
        <end position="237"/>
    </location>
</feature>
<dbReference type="Proteomes" id="UP001163046">
    <property type="component" value="Unassembled WGS sequence"/>
</dbReference>
<dbReference type="InterPro" id="IPR011992">
    <property type="entry name" value="EF-hand-dom_pair"/>
</dbReference>
<feature type="active site" evidence="6 7">
    <location>
        <position position="340"/>
    </location>
</feature>
<reference evidence="12" key="1">
    <citation type="submission" date="2023-01" db="EMBL/GenBank/DDBJ databases">
        <title>Genome assembly of the deep-sea coral Lophelia pertusa.</title>
        <authorList>
            <person name="Herrera S."/>
            <person name="Cordes E."/>
        </authorList>
    </citation>
    <scope>NUCLEOTIDE SEQUENCE</scope>
    <source>
        <strain evidence="12">USNM1676648</strain>
        <tissue evidence="12">Polyp</tissue>
    </source>
</reference>
<evidence type="ECO:0000313" key="12">
    <source>
        <dbReference type="EMBL" id="KAJ7374233.1"/>
    </source>
</evidence>
<dbReference type="Pfam" id="PF01067">
    <property type="entry name" value="Calpain_III"/>
    <property type="match status" value="2"/>
</dbReference>
<dbReference type="GO" id="GO:0006508">
    <property type="term" value="P:proteolysis"/>
    <property type="evidence" value="ECO:0007669"/>
    <property type="project" value="UniProtKB-KW"/>
</dbReference>
<feature type="compositionally biased region" description="Basic and acidic residues" evidence="8">
    <location>
        <begin position="23"/>
        <end position="39"/>
    </location>
</feature>
<dbReference type="PRINTS" id="PR00704">
    <property type="entry name" value="CALPAIN"/>
</dbReference>
<evidence type="ECO:0000256" key="3">
    <source>
        <dbReference type="ARBA" id="ARBA00022801"/>
    </source>
</evidence>
<evidence type="ECO:0000256" key="1">
    <source>
        <dbReference type="ARBA" id="ARBA00007623"/>
    </source>
</evidence>
<feature type="domain" description="Calpain catalytic" evidence="10">
    <location>
        <begin position="315"/>
        <end position="582"/>
    </location>
</feature>
<dbReference type="PROSITE" id="PS50203">
    <property type="entry name" value="CALPAIN_CAT"/>
    <property type="match status" value="1"/>
</dbReference>
<name>A0A9X0CU27_9CNID</name>
<evidence type="ECO:0000256" key="9">
    <source>
        <dbReference type="SAM" id="Phobius"/>
    </source>
</evidence>
<gene>
    <name evidence="12" type="ORF">OS493_007310</name>
</gene>
<keyword evidence="3 7" id="KW-0378">Hydrolase</keyword>
<dbReference type="InterPro" id="IPR038765">
    <property type="entry name" value="Papain-like_cys_pep_sf"/>
</dbReference>
<keyword evidence="9" id="KW-0472">Membrane</keyword>
<evidence type="ECO:0000256" key="8">
    <source>
        <dbReference type="SAM" id="MobiDB-lite"/>
    </source>
</evidence>
<dbReference type="SUPFAM" id="SSF54001">
    <property type="entry name" value="Cysteine proteinases"/>
    <property type="match status" value="1"/>
</dbReference>
<evidence type="ECO:0000259" key="10">
    <source>
        <dbReference type="PROSITE" id="PS50203"/>
    </source>
</evidence>
<dbReference type="EMBL" id="MU826828">
    <property type="protein sequence ID" value="KAJ7374233.1"/>
    <property type="molecule type" value="Genomic_DNA"/>
</dbReference>
<evidence type="ECO:0000256" key="6">
    <source>
        <dbReference type="PIRSR" id="PIRSR622684-1"/>
    </source>
</evidence>
<sequence>MDDDPEIQAGMHQKPLHSSYENVNRDDSSHQYEDPDKPANEVFHSQNREMPLPVPNRSQGEPVHSKQRERTFANESDSCGGYHRNACSKLFKVMAFTGFLIALAALAVVVLLMLGMLSTPSCRDCKKELVPGQTTGSSGAQAVGSIQELWNVVKELRSSVRELNASVKMKDEIISQLQKRDLEHTDKIAELERNVSHKVLVVNDTKFNFSSLVGPRGPPGIDGVPGTKGLDGLVGKPGKPGPGNMSLCRYMKEESVLFTAEASKGQNVIVREQRASRIIGVTCSTLGTSEYNLVSQLDASNMRHFSNKAIAAKEEICQEPKFFTKGISRTDVAQGRMLNCWFVAAVASLTDAEELFYAVCPPDQGFDPGTYCGMFRFNFWRFGEWVEVIIDDFLPTHNNKLYYSRSSDPNEFWSALMEKAYAKVCGSYEAMGLGRISEALQDFTGGVIETINLQTPPPDLYKVLQKALERHSLMGTSIETGSETIQRSLSNGLISGHAYSITGFSKVTVHGIPDVKLIRIRNPHGNSAEWKGPWSDRSYEWNDLSTEERKRLNLVFEDDGEFWMSMEDFQTNFTRVEICMLTPDSVLEDDEKKSWKVVREKGRWQADATAGGCRNFIDTFHINPQIRIKLQDQDEDDDVPEDMLDTKERFDRRFFETNKAKVMTNSFTKLREISCRYALPQGEYVLVPSTFHPRQEADFLLRIFSEKPHEAREIDVETKIITLPKPVVSSEEAGDIDKQFWSTFQQFSGEDGEIDQYELQEILSRAFSTLMNSNSFSLEACRSMIAMFDNGSAGYSEFRGLWTMLGHWKEVFHRFDVDQSGDMNLYELRDALRALGYQINNNALSNIILRHHNKKGTIPFDIFIQILVRVIVMSDTFRRHTIKRGRRADKAIFTLDDFIEATCS</sequence>
<dbReference type="FunFam" id="3.90.70.10:FF:000001">
    <property type="entry name" value="Calpain-1 catalytic subunit"/>
    <property type="match status" value="1"/>
</dbReference>
<feature type="region of interest" description="Disordered" evidence="8">
    <location>
        <begin position="218"/>
        <end position="238"/>
    </location>
</feature>
<keyword evidence="13" id="KW-1185">Reference proteome</keyword>
<dbReference type="SMART" id="SM00720">
    <property type="entry name" value="calpain_III"/>
    <property type="match status" value="1"/>
</dbReference>
<feature type="transmembrane region" description="Helical" evidence="9">
    <location>
        <begin position="93"/>
        <end position="117"/>
    </location>
</feature>
<keyword evidence="9" id="KW-0812">Transmembrane</keyword>
<dbReference type="Gene3D" id="2.60.120.380">
    <property type="match status" value="2"/>
</dbReference>
<dbReference type="InterPro" id="IPR036213">
    <property type="entry name" value="Calpain_III_sf"/>
</dbReference>
<dbReference type="PROSITE" id="PS00018">
    <property type="entry name" value="EF_HAND_1"/>
    <property type="match status" value="1"/>
</dbReference>
<evidence type="ECO:0000256" key="5">
    <source>
        <dbReference type="ARBA" id="ARBA00022837"/>
    </source>
</evidence>
<dbReference type="Gene3D" id="1.10.238.10">
    <property type="entry name" value="EF-hand"/>
    <property type="match status" value="1"/>
</dbReference>
<dbReference type="Pfam" id="PF00648">
    <property type="entry name" value="Peptidase_C2"/>
    <property type="match status" value="1"/>
</dbReference>
<feature type="region of interest" description="Disordered" evidence="8">
    <location>
        <begin position="1"/>
        <end position="77"/>
    </location>
</feature>
<dbReference type="PANTHER" id="PTHR10183">
    <property type="entry name" value="CALPAIN"/>
    <property type="match status" value="1"/>
</dbReference>
<dbReference type="InterPro" id="IPR022684">
    <property type="entry name" value="Calpain_cysteine_protease"/>
</dbReference>